<evidence type="ECO:0000313" key="3">
    <source>
        <dbReference type="EMBL" id="CAK8684514.1"/>
    </source>
</evidence>
<dbReference type="Gene3D" id="2.60.40.10">
    <property type="entry name" value="Immunoglobulins"/>
    <property type="match status" value="3"/>
</dbReference>
<dbReference type="PANTHER" id="PTHR46708:SF2">
    <property type="entry name" value="FIBRONECTIN TYPE-III DOMAIN-CONTAINING PROTEIN"/>
    <property type="match status" value="1"/>
</dbReference>
<sequence>MVKLKQELSDARLPKHYVIAGLLLAACRPAMPEPIDVEFPEVRSTSFVVEWSSMVQKSYKISIERNNSMFSQDNPVSVTSPYLVKTTTSGGAIEPSTTYKIRIQVVNSIKSENRSHTFLLETAPPAPSVVRVSDNHRSHFKLSWNHSDPRSKTTRYRVICRSANGREIITKTTGGTTTATTMSRLVDNTHYKISVVALTSSANVSSDESPSLLTETAPGIPKVSLRSPIGPSADNKTMIKVDWTKPEGGDAVTTYTVEWFRFDDSKYFKTIRHSKNSDMYSYTIQGLTPGGTYRVRVKSTNFARSGRLSTSISRTTVPNSVKNLKAFQNREKSNKEIHVTGIRSWALEARSRFNKTSSVEADFSSTTATLHVVPGCNYSIDVIVYSRNISSECKTLRISSSQFDLEPILE</sequence>
<gene>
    <name evidence="3" type="ORF">CVLEPA_LOCUS15489</name>
</gene>
<dbReference type="SMART" id="SM00060">
    <property type="entry name" value="FN3"/>
    <property type="match status" value="3"/>
</dbReference>
<dbReference type="PROSITE" id="PS50853">
    <property type="entry name" value="FN3"/>
    <property type="match status" value="3"/>
</dbReference>
<dbReference type="InterPro" id="IPR013783">
    <property type="entry name" value="Ig-like_fold"/>
</dbReference>
<protein>
    <recommendedName>
        <fullName evidence="2">Fibronectin type-III domain-containing protein</fullName>
    </recommendedName>
</protein>
<dbReference type="EMBL" id="CAWYQH010000097">
    <property type="protein sequence ID" value="CAK8684514.1"/>
    <property type="molecule type" value="Genomic_DNA"/>
</dbReference>
<feature type="domain" description="Fibronectin type-III" evidence="2">
    <location>
        <begin position="126"/>
        <end position="216"/>
    </location>
</feature>
<name>A0ABP0G126_CLALP</name>
<reference evidence="3 4" key="1">
    <citation type="submission" date="2024-02" db="EMBL/GenBank/DDBJ databases">
        <authorList>
            <person name="Daric V."/>
            <person name="Darras S."/>
        </authorList>
    </citation>
    <scope>NUCLEOTIDE SEQUENCE [LARGE SCALE GENOMIC DNA]</scope>
</reference>
<dbReference type="CDD" id="cd00063">
    <property type="entry name" value="FN3"/>
    <property type="match status" value="2"/>
</dbReference>
<dbReference type="InterPro" id="IPR036116">
    <property type="entry name" value="FN3_sf"/>
</dbReference>
<dbReference type="Proteomes" id="UP001642483">
    <property type="component" value="Unassembled WGS sequence"/>
</dbReference>
<dbReference type="PANTHER" id="PTHR46708">
    <property type="entry name" value="TENASCIN"/>
    <property type="match status" value="1"/>
</dbReference>
<dbReference type="SUPFAM" id="SSF49265">
    <property type="entry name" value="Fibronectin type III"/>
    <property type="match status" value="2"/>
</dbReference>
<feature type="domain" description="Fibronectin type-III" evidence="2">
    <location>
        <begin position="217"/>
        <end position="319"/>
    </location>
</feature>
<evidence type="ECO:0000256" key="1">
    <source>
        <dbReference type="ARBA" id="ARBA00022737"/>
    </source>
</evidence>
<dbReference type="InterPro" id="IPR050991">
    <property type="entry name" value="ECM_Regulatory_Proteins"/>
</dbReference>
<organism evidence="3 4">
    <name type="scientific">Clavelina lepadiformis</name>
    <name type="common">Light-bulb sea squirt</name>
    <name type="synonym">Ascidia lepadiformis</name>
    <dbReference type="NCBI Taxonomy" id="159417"/>
    <lineage>
        <taxon>Eukaryota</taxon>
        <taxon>Metazoa</taxon>
        <taxon>Chordata</taxon>
        <taxon>Tunicata</taxon>
        <taxon>Ascidiacea</taxon>
        <taxon>Aplousobranchia</taxon>
        <taxon>Clavelinidae</taxon>
        <taxon>Clavelina</taxon>
    </lineage>
</organism>
<keyword evidence="1" id="KW-0677">Repeat</keyword>
<evidence type="ECO:0000259" key="2">
    <source>
        <dbReference type="PROSITE" id="PS50853"/>
    </source>
</evidence>
<dbReference type="Pfam" id="PF00041">
    <property type="entry name" value="fn3"/>
    <property type="match status" value="2"/>
</dbReference>
<feature type="domain" description="Fibronectin type-III" evidence="2">
    <location>
        <begin position="33"/>
        <end position="125"/>
    </location>
</feature>
<dbReference type="InterPro" id="IPR003961">
    <property type="entry name" value="FN3_dom"/>
</dbReference>
<comment type="caution">
    <text evidence="3">The sequence shown here is derived from an EMBL/GenBank/DDBJ whole genome shotgun (WGS) entry which is preliminary data.</text>
</comment>
<keyword evidence="4" id="KW-1185">Reference proteome</keyword>
<accession>A0ABP0G126</accession>
<evidence type="ECO:0000313" key="4">
    <source>
        <dbReference type="Proteomes" id="UP001642483"/>
    </source>
</evidence>
<proteinExistence type="predicted"/>
<dbReference type="PROSITE" id="PS51257">
    <property type="entry name" value="PROKAR_LIPOPROTEIN"/>
    <property type="match status" value="1"/>
</dbReference>